<feature type="compositionally biased region" description="Pro residues" evidence="2">
    <location>
        <begin position="338"/>
        <end position="352"/>
    </location>
</feature>
<dbReference type="AlphaFoldDB" id="A0A227P4U7"/>
<comment type="caution">
    <text evidence="4">The sequence shown here is derived from an EMBL/GenBank/DDBJ whole genome shotgun (WGS) entry which is preliminary data.</text>
</comment>
<dbReference type="NCBIfam" id="TIGR04183">
    <property type="entry name" value="Por_Secre_tail"/>
    <property type="match status" value="1"/>
</dbReference>
<dbReference type="Proteomes" id="UP000214684">
    <property type="component" value="Unassembled WGS sequence"/>
</dbReference>
<evidence type="ECO:0000313" key="4">
    <source>
        <dbReference type="EMBL" id="OXG04929.1"/>
    </source>
</evidence>
<organism evidence="4 5">
    <name type="scientific">Flavobacterium araucananum</name>
    <dbReference type="NCBI Taxonomy" id="946678"/>
    <lineage>
        <taxon>Bacteria</taxon>
        <taxon>Pseudomonadati</taxon>
        <taxon>Bacteroidota</taxon>
        <taxon>Flavobacteriia</taxon>
        <taxon>Flavobacteriales</taxon>
        <taxon>Flavobacteriaceae</taxon>
        <taxon>Flavobacterium</taxon>
    </lineage>
</organism>
<reference evidence="4 5" key="1">
    <citation type="submission" date="2016-11" db="EMBL/GenBank/DDBJ databases">
        <title>Whole genomes of Flavobacteriaceae.</title>
        <authorList>
            <person name="Stine C."/>
            <person name="Li C."/>
            <person name="Tadesse D."/>
        </authorList>
    </citation>
    <scope>NUCLEOTIDE SEQUENCE [LARGE SCALE GENOMIC DNA]</scope>
    <source>
        <strain evidence="4 5">DSM 24704</strain>
    </source>
</reference>
<dbReference type="InterPro" id="IPR026444">
    <property type="entry name" value="Secre_tail"/>
</dbReference>
<dbReference type="Pfam" id="PF18962">
    <property type="entry name" value="Por_Secre_tail"/>
    <property type="match status" value="1"/>
</dbReference>
<dbReference type="EMBL" id="MUGS01000028">
    <property type="protein sequence ID" value="OXG04929.1"/>
    <property type="molecule type" value="Genomic_DNA"/>
</dbReference>
<accession>A0A227P4U7</accession>
<proteinExistence type="predicted"/>
<dbReference type="RefSeq" id="WP_089480125.1">
    <property type="nucleotide sequence ID" value="NZ_MUGS01000028.1"/>
</dbReference>
<evidence type="ECO:0000313" key="5">
    <source>
        <dbReference type="Proteomes" id="UP000214684"/>
    </source>
</evidence>
<keyword evidence="5" id="KW-1185">Reference proteome</keyword>
<dbReference type="InterPro" id="IPR013783">
    <property type="entry name" value="Ig-like_fold"/>
</dbReference>
<feature type="region of interest" description="Disordered" evidence="2">
    <location>
        <begin position="334"/>
        <end position="353"/>
    </location>
</feature>
<evidence type="ECO:0000256" key="1">
    <source>
        <dbReference type="ARBA" id="ARBA00022729"/>
    </source>
</evidence>
<evidence type="ECO:0000259" key="3">
    <source>
        <dbReference type="Pfam" id="PF18962"/>
    </source>
</evidence>
<feature type="domain" description="Secretion system C-terminal sorting" evidence="3">
    <location>
        <begin position="510"/>
        <end position="563"/>
    </location>
</feature>
<sequence length="564" mass="62524">MKKITLLVFSFLTIIGWSQSSNYRYHELQDLGSTIESAIAIECIQHYSPVGVREVNLKQNFKLEVGKIYKADLGLTYGNFGTRYYKVTYAHDSGVDMGDVVDTPPNFGAPITDLCNSLSRKFIRPILLGSTLQEAQNNFCSSLTVNSTRETVNIKIAKSLSSGDVCYMDFGKGANYYLIDGADVESGDADYEVDSTDNNSLFSLVAFNCQKPDLQAVSVDPETINDNYYRGSGIGKRAYYYIRNIGTNIENTNTLLTLYLTTSRNFITANDIKLASSGLEREYVNSGVISALSFSIPYNASIGKYYLTLKITNREDINTYNNIVSSVSRITIKDGTPPTTPIPTPTPTPAPIGKPDLIIDPNNTLAYSDDCFDCNPTLSENKKRHRINNQSGSLRFPIVSIKNIGTAMSSTTNLRFYVSSDATLDTSDIKYNGNPVSINAIKPEELFVLQGVTIFSTNFGNIGSTLNGNWNILMVVDDAKTNTELNENNNITAIPVTFYNPFAKTAQDKLESQESYSINIYNFDGQKVLTKEVKTKEEENKSLDSLKSGIYIIKSKDETRKVIK</sequence>
<protein>
    <recommendedName>
        <fullName evidence="3">Secretion system C-terminal sorting domain-containing protein</fullName>
    </recommendedName>
</protein>
<keyword evidence="1" id="KW-0732">Signal</keyword>
<dbReference type="Gene3D" id="2.60.40.10">
    <property type="entry name" value="Immunoglobulins"/>
    <property type="match status" value="1"/>
</dbReference>
<name>A0A227P4U7_9FLAO</name>
<dbReference type="OrthoDB" id="1315017at2"/>
<evidence type="ECO:0000256" key="2">
    <source>
        <dbReference type="SAM" id="MobiDB-lite"/>
    </source>
</evidence>
<gene>
    <name evidence="4" type="ORF">B0A64_13900</name>
</gene>